<dbReference type="RefSeq" id="WP_085218567.1">
    <property type="nucleotide sequence ID" value="NZ_LT840185.1"/>
</dbReference>
<organism evidence="1 2">
    <name type="scientific">Allosphingosinicella indica</name>
    <dbReference type="NCBI Taxonomy" id="941907"/>
    <lineage>
        <taxon>Bacteria</taxon>
        <taxon>Pseudomonadati</taxon>
        <taxon>Pseudomonadota</taxon>
        <taxon>Alphaproteobacteria</taxon>
        <taxon>Sphingomonadales</taxon>
        <taxon>Sphingomonadaceae</taxon>
        <taxon>Allosphingosinicella</taxon>
    </lineage>
</organism>
<protein>
    <submittedName>
        <fullName evidence="1">Uncharacterized protein</fullName>
    </submittedName>
</protein>
<evidence type="ECO:0000313" key="1">
    <source>
        <dbReference type="EMBL" id="SMF70635.1"/>
    </source>
</evidence>
<evidence type="ECO:0000313" key="2">
    <source>
        <dbReference type="Proteomes" id="UP000192934"/>
    </source>
</evidence>
<sequence length="88" mass="9835">MPALPDTEPTIVAADDNEDVLVIWRGGPRLYVAASAIADRMGFTLDELPQRMTRRLREGFVRNHLPAIRAAAEAARARDPRFTTLTDF</sequence>
<keyword evidence="2" id="KW-1185">Reference proteome</keyword>
<name>A0A1X7GJC8_9SPHN</name>
<reference evidence="2" key="1">
    <citation type="submission" date="2017-04" db="EMBL/GenBank/DDBJ databases">
        <authorList>
            <person name="Varghese N."/>
            <person name="Submissions S."/>
        </authorList>
    </citation>
    <scope>NUCLEOTIDE SEQUENCE [LARGE SCALE GENOMIC DNA]</scope>
    <source>
        <strain evidence="2">Dd16</strain>
    </source>
</reference>
<gene>
    <name evidence="1" type="ORF">SAMN06295910_1917</name>
</gene>
<proteinExistence type="predicted"/>
<dbReference type="AlphaFoldDB" id="A0A1X7GJC8"/>
<dbReference type="EMBL" id="LT840185">
    <property type="protein sequence ID" value="SMF70635.1"/>
    <property type="molecule type" value="Genomic_DNA"/>
</dbReference>
<dbReference type="STRING" id="941907.SAMN06295910_1917"/>
<accession>A0A1X7GJC8</accession>
<dbReference type="Proteomes" id="UP000192934">
    <property type="component" value="Chromosome I"/>
</dbReference>